<accession>A0A9N8W2T2</accession>
<gene>
    <name evidence="4" type="ORF">PBRASI_LOCUS1281</name>
</gene>
<dbReference type="InterPro" id="IPR018466">
    <property type="entry name" value="Kre9/Knh1-like_N"/>
</dbReference>
<comment type="caution">
    <text evidence="4">The sequence shown here is derived from an EMBL/GenBank/DDBJ whole genome shotgun (WGS) entry which is preliminary data.</text>
</comment>
<proteinExistence type="predicted"/>
<evidence type="ECO:0000256" key="2">
    <source>
        <dbReference type="SAM" id="SignalP"/>
    </source>
</evidence>
<keyword evidence="5" id="KW-1185">Reference proteome</keyword>
<dbReference type="AlphaFoldDB" id="A0A9N8W2T2"/>
<name>A0A9N8W2T2_9GLOM</name>
<protein>
    <submittedName>
        <fullName evidence="4">7247_t:CDS:1</fullName>
    </submittedName>
</protein>
<reference evidence="4" key="1">
    <citation type="submission" date="2021-06" db="EMBL/GenBank/DDBJ databases">
        <authorList>
            <person name="Kallberg Y."/>
            <person name="Tangrot J."/>
            <person name="Rosling A."/>
        </authorList>
    </citation>
    <scope>NUCLEOTIDE SEQUENCE</scope>
    <source>
        <strain evidence="4">BR232B</strain>
    </source>
</reference>
<dbReference type="Proteomes" id="UP000789739">
    <property type="component" value="Unassembled WGS sequence"/>
</dbReference>
<evidence type="ECO:0000313" key="4">
    <source>
        <dbReference type="EMBL" id="CAG8475088.1"/>
    </source>
</evidence>
<keyword evidence="1 2" id="KW-0732">Signal</keyword>
<feature type="domain" description="Yeast cell wall synthesis Kre9/Knh1-like N-terminal" evidence="3">
    <location>
        <begin position="26"/>
        <end position="124"/>
    </location>
</feature>
<dbReference type="EMBL" id="CAJVPI010000080">
    <property type="protein sequence ID" value="CAG8475088.1"/>
    <property type="molecule type" value="Genomic_DNA"/>
</dbReference>
<dbReference type="OrthoDB" id="2414388at2759"/>
<evidence type="ECO:0000256" key="1">
    <source>
        <dbReference type="ARBA" id="ARBA00022729"/>
    </source>
</evidence>
<feature type="signal peptide" evidence="2">
    <location>
        <begin position="1"/>
        <end position="19"/>
    </location>
</feature>
<evidence type="ECO:0000259" key="3">
    <source>
        <dbReference type="Pfam" id="PF10342"/>
    </source>
</evidence>
<feature type="chain" id="PRO_5040326221" evidence="2">
    <location>
        <begin position="20"/>
        <end position="140"/>
    </location>
</feature>
<sequence length="140" mass="15067">MRLNLIATFITALAASAVADFKFIKPNSQFYVVANATTTVTWDYSGDVPQAISIRLSNKTPSNSTFVGEQGIVASVPVSNKQYDWAVPITPIGDNWVLKAYPVVAAANSTAPPEPLDESDEFSIKPVVATIIRVQVLVKV</sequence>
<organism evidence="4 5">
    <name type="scientific">Paraglomus brasilianum</name>
    <dbReference type="NCBI Taxonomy" id="144538"/>
    <lineage>
        <taxon>Eukaryota</taxon>
        <taxon>Fungi</taxon>
        <taxon>Fungi incertae sedis</taxon>
        <taxon>Mucoromycota</taxon>
        <taxon>Glomeromycotina</taxon>
        <taxon>Glomeromycetes</taxon>
        <taxon>Paraglomerales</taxon>
        <taxon>Paraglomeraceae</taxon>
        <taxon>Paraglomus</taxon>
    </lineage>
</organism>
<evidence type="ECO:0000313" key="5">
    <source>
        <dbReference type="Proteomes" id="UP000789739"/>
    </source>
</evidence>
<dbReference type="Pfam" id="PF10342">
    <property type="entry name" value="Kre9_KNH"/>
    <property type="match status" value="1"/>
</dbReference>